<keyword evidence="3" id="KW-0812">Transmembrane</keyword>
<feature type="compositionally biased region" description="Pro residues" evidence="2">
    <location>
        <begin position="197"/>
        <end position="215"/>
    </location>
</feature>
<feature type="region of interest" description="Disordered" evidence="2">
    <location>
        <begin position="1"/>
        <end position="97"/>
    </location>
</feature>
<dbReference type="Proteomes" id="UP000295680">
    <property type="component" value="Unassembled WGS sequence"/>
</dbReference>
<sequence>MTAPSRVGGSSSRGRSSQSRRKLAAAAAAAEAKAGQDTVQPGTEESTTEASPRAPRRPRTAAAERAYARRAQREGRALGEPVRSAPRQKGQKAERGTASRASFVMLVMGLLVVGVITTLWLSTQAIADSYRLDQAKKAAAELSERAETLERDVAGLGSASTLADEAAKLGMVPAGDPARLVVNPDGTVTVVGDPKPVAGPPAPPPPSDQPTPEQPAIPQGNG</sequence>
<evidence type="ECO:0000256" key="1">
    <source>
        <dbReference type="SAM" id="Coils"/>
    </source>
</evidence>
<gene>
    <name evidence="4" type="ORF">EV192_106151</name>
</gene>
<evidence type="ECO:0000313" key="5">
    <source>
        <dbReference type="Proteomes" id="UP000295680"/>
    </source>
</evidence>
<reference evidence="4 5" key="1">
    <citation type="submission" date="2019-03" db="EMBL/GenBank/DDBJ databases">
        <title>Genomic Encyclopedia of Type Strains, Phase IV (KMG-IV): sequencing the most valuable type-strain genomes for metagenomic binning, comparative biology and taxonomic classification.</title>
        <authorList>
            <person name="Goeker M."/>
        </authorList>
    </citation>
    <scope>NUCLEOTIDE SEQUENCE [LARGE SCALE GENOMIC DNA]</scope>
    <source>
        <strain evidence="4 5">DSM 45934</strain>
    </source>
</reference>
<keyword evidence="5" id="KW-1185">Reference proteome</keyword>
<dbReference type="RefSeq" id="WP_207926247.1">
    <property type="nucleotide sequence ID" value="NZ_SLWS01000006.1"/>
</dbReference>
<dbReference type="AlphaFoldDB" id="A0A4R2JDS5"/>
<feature type="coiled-coil region" evidence="1">
    <location>
        <begin position="132"/>
        <end position="159"/>
    </location>
</feature>
<evidence type="ECO:0000256" key="2">
    <source>
        <dbReference type="SAM" id="MobiDB-lite"/>
    </source>
</evidence>
<feature type="transmembrane region" description="Helical" evidence="3">
    <location>
        <begin position="101"/>
        <end position="121"/>
    </location>
</feature>
<evidence type="ECO:0000256" key="3">
    <source>
        <dbReference type="SAM" id="Phobius"/>
    </source>
</evidence>
<organism evidence="4 5">
    <name type="scientific">Actinocrispum wychmicini</name>
    <dbReference type="NCBI Taxonomy" id="1213861"/>
    <lineage>
        <taxon>Bacteria</taxon>
        <taxon>Bacillati</taxon>
        <taxon>Actinomycetota</taxon>
        <taxon>Actinomycetes</taxon>
        <taxon>Pseudonocardiales</taxon>
        <taxon>Pseudonocardiaceae</taxon>
        <taxon>Actinocrispum</taxon>
    </lineage>
</organism>
<comment type="caution">
    <text evidence="4">The sequence shown here is derived from an EMBL/GenBank/DDBJ whole genome shotgun (WGS) entry which is preliminary data.</text>
</comment>
<accession>A0A4R2JDS5</accession>
<dbReference type="EMBL" id="SLWS01000006">
    <property type="protein sequence ID" value="TCO56677.1"/>
    <property type="molecule type" value="Genomic_DNA"/>
</dbReference>
<evidence type="ECO:0008006" key="6">
    <source>
        <dbReference type="Google" id="ProtNLM"/>
    </source>
</evidence>
<proteinExistence type="predicted"/>
<feature type="region of interest" description="Disordered" evidence="2">
    <location>
        <begin position="183"/>
        <end position="222"/>
    </location>
</feature>
<name>A0A4R2JDS5_9PSEU</name>
<keyword evidence="3" id="KW-0472">Membrane</keyword>
<keyword evidence="3" id="KW-1133">Transmembrane helix</keyword>
<keyword evidence="1" id="KW-0175">Coiled coil</keyword>
<protein>
    <recommendedName>
        <fullName evidence="6">Cell division protein FtsL</fullName>
    </recommendedName>
</protein>
<feature type="compositionally biased region" description="Low complexity" evidence="2">
    <location>
        <begin position="24"/>
        <end position="33"/>
    </location>
</feature>
<feature type="compositionally biased region" description="Low complexity" evidence="2">
    <location>
        <begin position="1"/>
        <end position="17"/>
    </location>
</feature>
<evidence type="ECO:0000313" key="4">
    <source>
        <dbReference type="EMBL" id="TCO56677.1"/>
    </source>
</evidence>